<dbReference type="InterPro" id="IPR036320">
    <property type="entry name" value="Glycosyl_Trfase_fam3_N_dom_sf"/>
</dbReference>
<gene>
    <name evidence="3" type="ORF">A3D67_03120</name>
</gene>
<reference evidence="3 4" key="1">
    <citation type="journal article" date="2016" name="Nat. Commun.">
        <title>Thousands of microbial genomes shed light on interconnected biogeochemical processes in an aquifer system.</title>
        <authorList>
            <person name="Anantharaman K."/>
            <person name="Brown C.T."/>
            <person name="Hug L.A."/>
            <person name="Sharon I."/>
            <person name="Castelle C.J."/>
            <person name="Probst A.J."/>
            <person name="Thomas B.C."/>
            <person name="Singh A."/>
            <person name="Wilkins M.J."/>
            <person name="Karaoz U."/>
            <person name="Brodie E.L."/>
            <person name="Williams K.H."/>
            <person name="Hubbard S.S."/>
            <person name="Banfield J.F."/>
        </authorList>
    </citation>
    <scope>NUCLEOTIDE SEQUENCE [LARGE SCALE GENOMIC DNA]</scope>
</reference>
<keyword evidence="1" id="KW-0328">Glycosyltransferase</keyword>
<dbReference type="Proteomes" id="UP000178099">
    <property type="component" value="Unassembled WGS sequence"/>
</dbReference>
<protein>
    <submittedName>
        <fullName evidence="3">Uncharacterized protein</fullName>
    </submittedName>
</protein>
<organism evidence="3 4">
    <name type="scientific">Candidatus Lloydbacteria bacterium RIFCSPHIGHO2_02_FULL_51_22</name>
    <dbReference type="NCBI Taxonomy" id="1798663"/>
    <lineage>
        <taxon>Bacteria</taxon>
        <taxon>Candidatus Lloydiibacteriota</taxon>
    </lineage>
</organism>
<sequence>MRRDAVFCERKKKEDKMLHETMTEEQLKKAVGRVYFGNFQDAAIAAFVLAKRAKEMGDKKEFLEYSLVCLACIKKCDTDTLEGCVHTHVRIAGVFIPELFHEGTVRRALESRAV</sequence>
<proteinExistence type="predicted"/>
<evidence type="ECO:0000256" key="2">
    <source>
        <dbReference type="ARBA" id="ARBA00022679"/>
    </source>
</evidence>
<dbReference type="EMBL" id="MHLN01000042">
    <property type="protein sequence ID" value="OGZ10212.1"/>
    <property type="molecule type" value="Genomic_DNA"/>
</dbReference>
<evidence type="ECO:0000256" key="1">
    <source>
        <dbReference type="ARBA" id="ARBA00022676"/>
    </source>
</evidence>
<name>A0A1G2D9R3_9BACT</name>
<dbReference type="SUPFAM" id="SSF47648">
    <property type="entry name" value="Nucleoside phosphorylase/phosphoribosyltransferase N-terminal domain"/>
    <property type="match status" value="1"/>
</dbReference>
<accession>A0A1G2D9R3</accession>
<keyword evidence="2" id="KW-0808">Transferase</keyword>
<comment type="caution">
    <text evidence="3">The sequence shown here is derived from an EMBL/GenBank/DDBJ whole genome shotgun (WGS) entry which is preliminary data.</text>
</comment>
<dbReference type="GO" id="GO:0016757">
    <property type="term" value="F:glycosyltransferase activity"/>
    <property type="evidence" value="ECO:0007669"/>
    <property type="project" value="UniProtKB-KW"/>
</dbReference>
<evidence type="ECO:0000313" key="3">
    <source>
        <dbReference type="EMBL" id="OGZ10212.1"/>
    </source>
</evidence>
<dbReference type="AlphaFoldDB" id="A0A1G2D9R3"/>
<evidence type="ECO:0000313" key="4">
    <source>
        <dbReference type="Proteomes" id="UP000178099"/>
    </source>
</evidence>